<dbReference type="InterPro" id="IPR011527">
    <property type="entry name" value="ABC1_TM_dom"/>
</dbReference>
<evidence type="ECO:0000256" key="6">
    <source>
        <dbReference type="ARBA" id="ARBA00023136"/>
    </source>
</evidence>
<evidence type="ECO:0000313" key="11">
    <source>
        <dbReference type="Proteomes" id="UP001055580"/>
    </source>
</evidence>
<dbReference type="InterPro" id="IPR027417">
    <property type="entry name" value="P-loop_NTPase"/>
</dbReference>
<comment type="subcellular location">
    <subcellularLocation>
        <location evidence="1">Cell membrane</location>
        <topology evidence="1">Multi-pass membrane protein</topology>
    </subcellularLocation>
</comment>
<evidence type="ECO:0000313" key="10">
    <source>
        <dbReference type="EMBL" id="URW75165.1"/>
    </source>
</evidence>
<keyword evidence="2 7" id="KW-0812">Transmembrane</keyword>
<keyword evidence="4 10" id="KW-0067">ATP-binding</keyword>
<dbReference type="InterPro" id="IPR003439">
    <property type="entry name" value="ABC_transporter-like_ATP-bd"/>
</dbReference>
<keyword evidence="3" id="KW-0547">Nucleotide-binding</keyword>
<evidence type="ECO:0000256" key="3">
    <source>
        <dbReference type="ARBA" id="ARBA00022741"/>
    </source>
</evidence>
<accession>A0ABY4TRY9</accession>
<sequence length="578" mass="59900">MTDAPRGTIATARLFVGDVAAYAGRRGAVALALMAAGGVLEGVGLAMLVPMLAVLTGQASGRFAGVLDDAFAIVGAGDMTARLGVLLGIFAALIALRAVVMAWRDAILSDLQLGFVEGRRAQLVATLAAARWIDIVGLRHARVTHALSSEVSRLSAAIHLMLQVLIAAFLLAVQTVLVVLLSPAMAAIGLASVVIGFVVLVPATRRASRMGLAMSRGSFRMLDSSGQFLGGLKMAIAQNMAPAFAAESNAIGVRLTEQLRAYQRYQTRIGLVSSSAIALIGAALAFAGVAIGIPTVTLIATLAVLGRMSGPVRTLQQNLQQFVSLLPSYDTLCVLESDLARSRGGSDDSSAAAMPGGTVTFDRVGFTHPGAAAPTLHDVSLAIAPGEIVGIVGASGAGKTSFVDILAGLFEPDEGQVRIGGIPLTHANSTAWRARIAYVAQDPYLLNESLRRNLSWGMGEVDDAALWQALAVAGADALVRSMPDALDTVVAERGSRLSGGERQRIAIARALVRAPELLILDEATNAIDVATERAVLDAVVAARPGMTIILVAHRAETLAICRRLLTFAGGTLAGDTRC</sequence>
<dbReference type="GO" id="GO:0005524">
    <property type="term" value="F:ATP binding"/>
    <property type="evidence" value="ECO:0007669"/>
    <property type="project" value="UniProtKB-KW"/>
</dbReference>
<feature type="transmembrane region" description="Helical" evidence="7">
    <location>
        <begin position="28"/>
        <end position="55"/>
    </location>
</feature>
<feature type="transmembrane region" description="Helical" evidence="7">
    <location>
        <begin position="153"/>
        <end position="173"/>
    </location>
</feature>
<organism evidence="10 11">
    <name type="scientific">Sphingomonas donggukensis</name>
    <dbReference type="NCBI Taxonomy" id="2949093"/>
    <lineage>
        <taxon>Bacteria</taxon>
        <taxon>Pseudomonadati</taxon>
        <taxon>Pseudomonadota</taxon>
        <taxon>Alphaproteobacteria</taxon>
        <taxon>Sphingomonadales</taxon>
        <taxon>Sphingomonadaceae</taxon>
        <taxon>Sphingomonas</taxon>
    </lineage>
</organism>
<feature type="transmembrane region" description="Helical" evidence="7">
    <location>
        <begin position="179"/>
        <end position="201"/>
    </location>
</feature>
<feature type="domain" description="ABC transmembrane type-1" evidence="9">
    <location>
        <begin position="28"/>
        <end position="324"/>
    </location>
</feature>
<evidence type="ECO:0000256" key="2">
    <source>
        <dbReference type="ARBA" id="ARBA00022692"/>
    </source>
</evidence>
<keyword evidence="11" id="KW-1185">Reference proteome</keyword>
<dbReference type="PROSITE" id="PS50893">
    <property type="entry name" value="ABC_TRANSPORTER_2"/>
    <property type="match status" value="1"/>
</dbReference>
<dbReference type="Proteomes" id="UP001055580">
    <property type="component" value="Chromosome"/>
</dbReference>
<dbReference type="InterPro" id="IPR036640">
    <property type="entry name" value="ABC1_TM_sf"/>
</dbReference>
<dbReference type="Gene3D" id="1.20.1560.10">
    <property type="entry name" value="ABC transporter type 1, transmembrane domain"/>
    <property type="match status" value="1"/>
</dbReference>
<dbReference type="PROSITE" id="PS00211">
    <property type="entry name" value="ABC_TRANSPORTER_1"/>
    <property type="match status" value="1"/>
</dbReference>
<dbReference type="CDD" id="cd03228">
    <property type="entry name" value="ABCC_MRP_Like"/>
    <property type="match status" value="1"/>
</dbReference>
<keyword evidence="5 7" id="KW-1133">Transmembrane helix</keyword>
<feature type="transmembrane region" description="Helical" evidence="7">
    <location>
        <begin position="269"/>
        <end position="293"/>
    </location>
</feature>
<dbReference type="Gene3D" id="3.40.50.300">
    <property type="entry name" value="P-loop containing nucleotide triphosphate hydrolases"/>
    <property type="match status" value="1"/>
</dbReference>
<dbReference type="Pfam" id="PF00005">
    <property type="entry name" value="ABC_tran"/>
    <property type="match status" value="1"/>
</dbReference>
<dbReference type="InterPro" id="IPR017871">
    <property type="entry name" value="ABC_transporter-like_CS"/>
</dbReference>
<evidence type="ECO:0000259" key="8">
    <source>
        <dbReference type="PROSITE" id="PS50893"/>
    </source>
</evidence>
<feature type="transmembrane region" description="Helical" evidence="7">
    <location>
        <begin position="83"/>
        <end position="103"/>
    </location>
</feature>
<evidence type="ECO:0000259" key="9">
    <source>
        <dbReference type="PROSITE" id="PS50929"/>
    </source>
</evidence>
<evidence type="ECO:0000256" key="5">
    <source>
        <dbReference type="ARBA" id="ARBA00022989"/>
    </source>
</evidence>
<feature type="domain" description="ABC transporter" evidence="8">
    <location>
        <begin position="359"/>
        <end position="577"/>
    </location>
</feature>
<name>A0ABY4TRY9_9SPHN</name>
<gene>
    <name evidence="10" type="ORF">M9980_11495</name>
</gene>
<evidence type="ECO:0000256" key="4">
    <source>
        <dbReference type="ARBA" id="ARBA00022840"/>
    </source>
</evidence>
<proteinExistence type="predicted"/>
<protein>
    <submittedName>
        <fullName evidence="10">ABC transporter ATP-binding protein/permease</fullName>
    </submittedName>
</protein>
<reference evidence="10" key="1">
    <citation type="submission" date="2022-05" db="EMBL/GenBank/DDBJ databases">
        <title>Sphingomonas sp. strain RMG20 Genome sequencing and assembly.</title>
        <authorList>
            <person name="Kim I."/>
        </authorList>
    </citation>
    <scope>NUCLEOTIDE SEQUENCE</scope>
    <source>
        <strain evidence="10">RMG20</strain>
    </source>
</reference>
<dbReference type="SMART" id="SM00382">
    <property type="entry name" value="AAA"/>
    <property type="match status" value="1"/>
</dbReference>
<dbReference type="EMBL" id="CP098401">
    <property type="protein sequence ID" value="URW75165.1"/>
    <property type="molecule type" value="Genomic_DNA"/>
</dbReference>
<dbReference type="RefSeq" id="WP_250750913.1">
    <property type="nucleotide sequence ID" value="NZ_CP098401.1"/>
</dbReference>
<dbReference type="SUPFAM" id="SSF52540">
    <property type="entry name" value="P-loop containing nucleoside triphosphate hydrolases"/>
    <property type="match status" value="1"/>
</dbReference>
<evidence type="ECO:0000256" key="1">
    <source>
        <dbReference type="ARBA" id="ARBA00004651"/>
    </source>
</evidence>
<dbReference type="SUPFAM" id="SSF90123">
    <property type="entry name" value="ABC transporter transmembrane region"/>
    <property type="match status" value="1"/>
</dbReference>
<evidence type="ECO:0000256" key="7">
    <source>
        <dbReference type="SAM" id="Phobius"/>
    </source>
</evidence>
<dbReference type="PANTHER" id="PTHR24221">
    <property type="entry name" value="ATP-BINDING CASSETTE SUB-FAMILY B"/>
    <property type="match status" value="1"/>
</dbReference>
<dbReference type="InterPro" id="IPR039421">
    <property type="entry name" value="Type_1_exporter"/>
</dbReference>
<dbReference type="PROSITE" id="PS50929">
    <property type="entry name" value="ABC_TM1F"/>
    <property type="match status" value="1"/>
</dbReference>
<dbReference type="PANTHER" id="PTHR24221:SF654">
    <property type="entry name" value="ATP-BINDING CASSETTE SUB-FAMILY B MEMBER 6"/>
    <property type="match status" value="1"/>
</dbReference>
<keyword evidence="6 7" id="KW-0472">Membrane</keyword>
<dbReference type="InterPro" id="IPR003593">
    <property type="entry name" value="AAA+_ATPase"/>
</dbReference>